<evidence type="ECO:0000256" key="12">
    <source>
        <dbReference type="PIRSR" id="PIRSR006268-2"/>
    </source>
</evidence>
<comment type="subcellular location">
    <subcellularLocation>
        <location evidence="13">Cell inner membrane</location>
        <topology evidence="13">Lipid-anchor</topology>
        <orientation evidence="13">Periplasmic side</orientation>
    </subcellularLocation>
</comment>
<keyword evidence="13 14" id="KW-0449">Lipoprotein</keyword>
<evidence type="ECO:0000256" key="5">
    <source>
        <dbReference type="ARBA" id="ARBA00022679"/>
    </source>
</evidence>
<accession>A1WVK0</accession>
<keyword evidence="15" id="KW-1185">Reference proteome</keyword>
<dbReference type="EC" id="2.7.1.180" evidence="2 11"/>
<evidence type="ECO:0000256" key="4">
    <source>
        <dbReference type="ARBA" id="ARBA00022630"/>
    </source>
</evidence>
<dbReference type="eggNOG" id="COG1477">
    <property type="taxonomic scope" value="Bacteria"/>
</dbReference>
<evidence type="ECO:0000256" key="10">
    <source>
        <dbReference type="ARBA" id="ARBA00048540"/>
    </source>
</evidence>
<reference evidence="14 15" key="2">
    <citation type="journal article" date="2013" name="Stand. Genomic Sci.">
        <title>Complete genome sequence of Halorhodospira halophila SL1.</title>
        <authorList>
            <person name="Challacombe J.F."/>
            <person name="Majid S."/>
            <person name="Deole R."/>
            <person name="Brettin T.S."/>
            <person name="Bruce D."/>
            <person name="Delano S.F."/>
            <person name="Detter J.C."/>
            <person name="Gleasner C.D."/>
            <person name="Han C.S."/>
            <person name="Misra M."/>
            <person name="Reitenga K.G."/>
            <person name="Mikhailova N."/>
            <person name="Woyke T."/>
            <person name="Pitluck S."/>
            <person name="Nolan M."/>
            <person name="Land M.L."/>
            <person name="Saunders E."/>
            <person name="Tapia R."/>
            <person name="Lapidus A."/>
            <person name="Ivanova N."/>
            <person name="Hoff W.D."/>
        </authorList>
    </citation>
    <scope>NUCLEOTIDE SEQUENCE [LARGE SCALE GENOMIC DNA]</scope>
    <source>
        <strain evidence="15">DSM 244 / SL1</strain>
    </source>
</reference>
<organism evidence="14 15">
    <name type="scientific">Halorhodospira halophila (strain DSM 244 / SL1)</name>
    <name type="common">Ectothiorhodospira halophila (strain DSM 244 / SL1)</name>
    <dbReference type="NCBI Taxonomy" id="349124"/>
    <lineage>
        <taxon>Bacteria</taxon>
        <taxon>Pseudomonadati</taxon>
        <taxon>Pseudomonadota</taxon>
        <taxon>Gammaproteobacteria</taxon>
        <taxon>Chromatiales</taxon>
        <taxon>Ectothiorhodospiraceae</taxon>
        <taxon>Halorhodospira</taxon>
    </lineage>
</organism>
<keyword evidence="13" id="KW-0732">Signal</keyword>
<dbReference type="PIRSF" id="PIRSF006268">
    <property type="entry name" value="ApbE"/>
    <property type="match status" value="1"/>
</dbReference>
<dbReference type="RefSeq" id="WP_011813735.1">
    <property type="nucleotide sequence ID" value="NC_008789.1"/>
</dbReference>
<keyword evidence="5 11" id="KW-0808">Transferase</keyword>
<dbReference type="OrthoDB" id="9778595at2"/>
<evidence type="ECO:0000256" key="9">
    <source>
        <dbReference type="ARBA" id="ARBA00031306"/>
    </source>
</evidence>
<dbReference type="AlphaFoldDB" id="A1WVK0"/>
<dbReference type="Proteomes" id="UP000000647">
    <property type="component" value="Chromosome"/>
</dbReference>
<keyword evidence="13" id="KW-1003">Cell membrane</keyword>
<keyword evidence="13" id="KW-0997">Cell inner membrane</keyword>
<reference evidence="15" key="1">
    <citation type="submission" date="2006-12" db="EMBL/GenBank/DDBJ databases">
        <title>Complete sequence of Halorhodospira halophila SL1.</title>
        <authorList>
            <consortium name="US DOE Joint Genome Institute"/>
            <person name="Copeland A."/>
            <person name="Lucas S."/>
            <person name="Lapidus A."/>
            <person name="Barry K."/>
            <person name="Detter J.C."/>
            <person name="Glavina del Rio T."/>
            <person name="Hammon N."/>
            <person name="Israni S."/>
            <person name="Dalin E."/>
            <person name="Tice H."/>
            <person name="Pitluck S."/>
            <person name="Saunders E."/>
            <person name="Brettin T."/>
            <person name="Bruce D."/>
            <person name="Han C."/>
            <person name="Tapia R."/>
            <person name="Schmutz J."/>
            <person name="Larimer F."/>
            <person name="Land M."/>
            <person name="Hauser L."/>
            <person name="Kyrpides N."/>
            <person name="Mikhailova N."/>
            <person name="Hoff W."/>
            <person name="Richardson P."/>
        </authorList>
    </citation>
    <scope>NUCLEOTIDE SEQUENCE [LARGE SCALE GENOMIC DNA]</scope>
    <source>
        <strain evidence="15">DSM 244 / SL1</strain>
    </source>
</reference>
<comment type="catalytic activity">
    <reaction evidence="10 11 13">
        <text>L-threonyl-[protein] + FAD = FMN-L-threonyl-[protein] + AMP + H(+)</text>
        <dbReference type="Rhea" id="RHEA:36847"/>
        <dbReference type="Rhea" id="RHEA-COMP:11060"/>
        <dbReference type="Rhea" id="RHEA-COMP:11061"/>
        <dbReference type="ChEBI" id="CHEBI:15378"/>
        <dbReference type="ChEBI" id="CHEBI:30013"/>
        <dbReference type="ChEBI" id="CHEBI:57692"/>
        <dbReference type="ChEBI" id="CHEBI:74257"/>
        <dbReference type="ChEBI" id="CHEBI:456215"/>
        <dbReference type="EC" id="2.7.1.180"/>
    </reaction>
</comment>
<dbReference type="HOGENOM" id="CLU_044403_1_2_6"/>
<dbReference type="Gene3D" id="3.10.520.10">
    <property type="entry name" value="ApbE-like domains"/>
    <property type="match status" value="1"/>
</dbReference>
<keyword evidence="6 11" id="KW-0479">Metal-binding</keyword>
<dbReference type="GO" id="GO:0046872">
    <property type="term" value="F:metal ion binding"/>
    <property type="evidence" value="ECO:0007669"/>
    <property type="project" value="UniProtKB-UniRule"/>
</dbReference>
<evidence type="ECO:0000256" key="13">
    <source>
        <dbReference type="RuleBase" id="RU363002"/>
    </source>
</evidence>
<evidence type="ECO:0000256" key="11">
    <source>
        <dbReference type="PIRNR" id="PIRNR006268"/>
    </source>
</evidence>
<evidence type="ECO:0000256" key="2">
    <source>
        <dbReference type="ARBA" id="ARBA00011955"/>
    </source>
</evidence>
<feature type="chain" id="PRO_5005967731" description="FAD:protein FMN transferase" evidence="13">
    <location>
        <begin position="28"/>
        <end position="349"/>
    </location>
</feature>
<feature type="binding site" evidence="12">
    <location>
        <position position="292"/>
    </location>
    <ligand>
        <name>Mg(2+)</name>
        <dbReference type="ChEBI" id="CHEBI:18420"/>
    </ligand>
</feature>
<feature type="binding site" evidence="12">
    <location>
        <position position="296"/>
    </location>
    <ligand>
        <name>Mg(2+)</name>
        <dbReference type="ChEBI" id="CHEBI:18420"/>
    </ligand>
</feature>
<keyword evidence="4 11" id="KW-0285">Flavoprotein</keyword>
<feature type="binding site" evidence="12">
    <location>
        <position position="181"/>
    </location>
    <ligand>
        <name>Mg(2+)</name>
        <dbReference type="ChEBI" id="CHEBI:18420"/>
    </ligand>
</feature>
<keyword evidence="8 11" id="KW-0460">Magnesium</keyword>
<dbReference type="PANTHER" id="PTHR30040">
    <property type="entry name" value="THIAMINE BIOSYNTHESIS LIPOPROTEIN APBE"/>
    <property type="match status" value="1"/>
</dbReference>
<dbReference type="SUPFAM" id="SSF143631">
    <property type="entry name" value="ApbE-like"/>
    <property type="match status" value="1"/>
</dbReference>
<dbReference type="KEGG" id="hha:Hhal_0936"/>
<gene>
    <name evidence="14" type="ordered locus">Hhal_0936</name>
</gene>
<feature type="signal peptide" evidence="13">
    <location>
        <begin position="1"/>
        <end position="27"/>
    </location>
</feature>
<dbReference type="GO" id="GO:0016740">
    <property type="term" value="F:transferase activity"/>
    <property type="evidence" value="ECO:0007669"/>
    <property type="project" value="UniProtKB-UniRule"/>
</dbReference>
<evidence type="ECO:0000256" key="1">
    <source>
        <dbReference type="ARBA" id="ARBA00008282"/>
    </source>
</evidence>
<comment type="similarity">
    <text evidence="1 11 13">Belongs to the ApbE family.</text>
</comment>
<keyword evidence="13" id="KW-0472">Membrane</keyword>
<proteinExistence type="inferred from homology"/>
<dbReference type="Pfam" id="PF02424">
    <property type="entry name" value="ApbE"/>
    <property type="match status" value="1"/>
</dbReference>
<dbReference type="PROSITE" id="PS51257">
    <property type="entry name" value="PROKAR_LIPOPROTEIN"/>
    <property type="match status" value="1"/>
</dbReference>
<dbReference type="EMBL" id="CP000544">
    <property type="protein sequence ID" value="ABM61712.1"/>
    <property type="molecule type" value="Genomic_DNA"/>
</dbReference>
<dbReference type="GO" id="GO:0005886">
    <property type="term" value="C:plasma membrane"/>
    <property type="evidence" value="ECO:0007669"/>
    <property type="project" value="UniProtKB-SubCell"/>
</dbReference>
<dbReference type="PANTHER" id="PTHR30040:SF2">
    <property type="entry name" value="FAD:PROTEIN FMN TRANSFERASE"/>
    <property type="match status" value="1"/>
</dbReference>
<sequence>MRCLASTTRALALAALATALGLTGCTAEPDSTRLQFISLGTEVEIHILDAGSGDAETAAKAARQEIDAISEAWEPTRGTELGPLNERLAAGEGMQVSEELIAILERAREMEARTGGRFSPAIGGLTELWGFSAQEGPLEEPPPAEEIEAWVERAPRIADLSWDAERRVTSSNDGVRIDLGGIGKGFAGERAVAALREHGVRTALISLGGDLVALGAPDDRPWRMGVRDPRAGTVLAAVEAHADETVFTSGDYERTFTHEDRRYHHILDPTTGYPAMGSRSMTVIHDDPVHADAAATALFIAGPDDWQALAEELEIGYALLVDRDGAVWMTEAMAERVELQGEPEAVHIE</sequence>
<evidence type="ECO:0000256" key="8">
    <source>
        <dbReference type="ARBA" id="ARBA00022842"/>
    </source>
</evidence>
<protein>
    <recommendedName>
        <fullName evidence="3 11">FAD:protein FMN transferase</fullName>
        <ecNumber evidence="2 11">2.7.1.180</ecNumber>
    </recommendedName>
    <alternativeName>
        <fullName evidence="9 11">Flavin transferase</fullName>
    </alternativeName>
</protein>
<dbReference type="InterPro" id="IPR003374">
    <property type="entry name" value="ApbE-like_sf"/>
</dbReference>
<evidence type="ECO:0000256" key="6">
    <source>
        <dbReference type="ARBA" id="ARBA00022723"/>
    </source>
</evidence>
<evidence type="ECO:0000313" key="15">
    <source>
        <dbReference type="Proteomes" id="UP000000647"/>
    </source>
</evidence>
<evidence type="ECO:0000313" key="14">
    <source>
        <dbReference type="EMBL" id="ABM61712.1"/>
    </source>
</evidence>
<comment type="function">
    <text evidence="13">Flavin transferase that catalyzes the transfer of the FMN moiety of FAD and its covalent binding to the hydroxyl group of a threonine residue in a target flavoprotein.</text>
</comment>
<comment type="cofactor">
    <cofactor evidence="12">
        <name>Mg(2+)</name>
        <dbReference type="ChEBI" id="CHEBI:18420"/>
    </cofactor>
    <cofactor evidence="12">
        <name>Mn(2+)</name>
        <dbReference type="ChEBI" id="CHEBI:29035"/>
    </cofactor>
    <text evidence="12">Magnesium. Can also use manganese.</text>
</comment>
<evidence type="ECO:0000256" key="7">
    <source>
        <dbReference type="ARBA" id="ARBA00022827"/>
    </source>
</evidence>
<name>A1WVK0_HALHL</name>
<evidence type="ECO:0000256" key="3">
    <source>
        <dbReference type="ARBA" id="ARBA00016337"/>
    </source>
</evidence>
<dbReference type="STRING" id="349124.Hhal_0936"/>
<keyword evidence="7 11" id="KW-0274">FAD</keyword>
<dbReference type="InterPro" id="IPR024932">
    <property type="entry name" value="ApbE"/>
</dbReference>